<evidence type="ECO:0000313" key="9">
    <source>
        <dbReference type="EMBL" id="MCY0965610.1"/>
    </source>
</evidence>
<name>A0A9X3EEB5_9GAMM</name>
<dbReference type="EMBL" id="JAPNOA010000028">
    <property type="protein sequence ID" value="MCY0965610.1"/>
    <property type="molecule type" value="Genomic_DNA"/>
</dbReference>
<feature type="transmembrane region" description="Helical" evidence="8">
    <location>
        <begin position="21"/>
        <end position="42"/>
    </location>
</feature>
<comment type="similarity">
    <text evidence="2 7">Belongs to the ExbD/TolR family.</text>
</comment>
<keyword evidence="5 8" id="KW-1133">Transmembrane helix</keyword>
<dbReference type="InterPro" id="IPR003400">
    <property type="entry name" value="ExbD"/>
</dbReference>
<evidence type="ECO:0000256" key="2">
    <source>
        <dbReference type="ARBA" id="ARBA00005811"/>
    </source>
</evidence>
<keyword evidence="7" id="KW-0813">Transport</keyword>
<evidence type="ECO:0000256" key="7">
    <source>
        <dbReference type="RuleBase" id="RU003879"/>
    </source>
</evidence>
<dbReference type="GO" id="GO:0015031">
    <property type="term" value="P:protein transport"/>
    <property type="evidence" value="ECO:0007669"/>
    <property type="project" value="UniProtKB-KW"/>
</dbReference>
<dbReference type="GO" id="GO:0022857">
    <property type="term" value="F:transmembrane transporter activity"/>
    <property type="evidence" value="ECO:0007669"/>
    <property type="project" value="InterPro"/>
</dbReference>
<dbReference type="Pfam" id="PF02472">
    <property type="entry name" value="ExbD"/>
    <property type="match status" value="1"/>
</dbReference>
<protein>
    <submittedName>
        <fullName evidence="9">Biopolymer transporter ExbD</fullName>
    </submittedName>
</protein>
<keyword evidence="3" id="KW-1003">Cell membrane</keyword>
<keyword evidence="7" id="KW-0653">Protein transport</keyword>
<dbReference type="Proteomes" id="UP001150830">
    <property type="component" value="Unassembled WGS sequence"/>
</dbReference>
<comment type="caution">
    <text evidence="9">The sequence shown here is derived from an EMBL/GenBank/DDBJ whole genome shotgun (WGS) entry which is preliminary data.</text>
</comment>
<sequence>MKQTSRRAKRMERAHKRNKGGATLNLTALMDIFTILVFFLMFNQSDVRIEGSEEIRLPDSVAQNAPNENLVVVVTKEVIMVQGRPIMTVADAAATQEETLAPLLTELQYMAARTTLDPDLEAAGEGRPINIVGDKDTPYQLLQKVMKTASKATFGNISLAVNQLTGGTP</sequence>
<reference evidence="9" key="1">
    <citation type="submission" date="2022-11" db="EMBL/GenBank/DDBJ databases">
        <title>Parathalassolutuus dongxingensis gen. nov., sp. nov., a novel member of family Oceanospirillaceae isolated from a coastal shrimp pond in Guangxi, China.</title>
        <authorList>
            <person name="Chen H."/>
        </authorList>
    </citation>
    <scope>NUCLEOTIDE SEQUENCE</scope>
    <source>
        <strain evidence="9">G-43</strain>
    </source>
</reference>
<accession>A0A9X3EEB5</accession>
<keyword evidence="10" id="KW-1185">Reference proteome</keyword>
<gene>
    <name evidence="9" type="ORF">OUO13_10460</name>
</gene>
<dbReference type="AlphaFoldDB" id="A0A9X3EEB5"/>
<keyword evidence="4 7" id="KW-0812">Transmembrane</keyword>
<organism evidence="9 10">
    <name type="scientific">Parathalassolituus penaei</name>
    <dbReference type="NCBI Taxonomy" id="2997323"/>
    <lineage>
        <taxon>Bacteria</taxon>
        <taxon>Pseudomonadati</taxon>
        <taxon>Pseudomonadota</taxon>
        <taxon>Gammaproteobacteria</taxon>
        <taxon>Oceanospirillales</taxon>
        <taxon>Oceanospirillaceae</taxon>
        <taxon>Parathalassolituus</taxon>
    </lineage>
</organism>
<dbReference type="RefSeq" id="WP_283173824.1">
    <property type="nucleotide sequence ID" value="NZ_JAPNOA010000028.1"/>
</dbReference>
<evidence type="ECO:0000256" key="3">
    <source>
        <dbReference type="ARBA" id="ARBA00022475"/>
    </source>
</evidence>
<evidence type="ECO:0000256" key="1">
    <source>
        <dbReference type="ARBA" id="ARBA00004162"/>
    </source>
</evidence>
<comment type="subcellular location">
    <subcellularLocation>
        <location evidence="1">Cell membrane</location>
        <topology evidence="1">Single-pass membrane protein</topology>
    </subcellularLocation>
    <subcellularLocation>
        <location evidence="7">Cell membrane</location>
        <topology evidence="7">Single-pass type II membrane protein</topology>
    </subcellularLocation>
</comment>
<evidence type="ECO:0000313" key="10">
    <source>
        <dbReference type="Proteomes" id="UP001150830"/>
    </source>
</evidence>
<evidence type="ECO:0000256" key="4">
    <source>
        <dbReference type="ARBA" id="ARBA00022692"/>
    </source>
</evidence>
<proteinExistence type="inferred from homology"/>
<evidence type="ECO:0000256" key="6">
    <source>
        <dbReference type="ARBA" id="ARBA00023136"/>
    </source>
</evidence>
<evidence type="ECO:0000256" key="8">
    <source>
        <dbReference type="SAM" id="Phobius"/>
    </source>
</evidence>
<dbReference type="GO" id="GO:0005886">
    <property type="term" value="C:plasma membrane"/>
    <property type="evidence" value="ECO:0007669"/>
    <property type="project" value="UniProtKB-SubCell"/>
</dbReference>
<keyword evidence="6 8" id="KW-0472">Membrane</keyword>
<evidence type="ECO:0000256" key="5">
    <source>
        <dbReference type="ARBA" id="ARBA00022989"/>
    </source>
</evidence>